<dbReference type="Pfam" id="PF13177">
    <property type="entry name" value="DNA_pol3_delta2"/>
    <property type="match status" value="1"/>
</dbReference>
<gene>
    <name evidence="8 10" type="primary">dnaX</name>
    <name evidence="10" type="ORF">WFZ86_19060</name>
</gene>
<evidence type="ECO:0000256" key="3">
    <source>
        <dbReference type="ARBA" id="ARBA00022741"/>
    </source>
</evidence>
<dbReference type="Proteomes" id="UP001468798">
    <property type="component" value="Unassembled WGS sequence"/>
</dbReference>
<keyword evidence="11" id="KW-1185">Reference proteome</keyword>
<evidence type="ECO:0000256" key="5">
    <source>
        <dbReference type="ARBA" id="ARBA00022840"/>
    </source>
</evidence>
<dbReference type="Pfam" id="PF22608">
    <property type="entry name" value="DNAX_ATPase_lid"/>
    <property type="match status" value="1"/>
</dbReference>
<evidence type="ECO:0000256" key="1">
    <source>
        <dbReference type="ARBA" id="ARBA00006360"/>
    </source>
</evidence>
<dbReference type="InterPro" id="IPR050238">
    <property type="entry name" value="DNA_Rep/Repair_Clamp_Loader"/>
</dbReference>
<evidence type="ECO:0000313" key="10">
    <source>
        <dbReference type="EMBL" id="MEM0578610.1"/>
    </source>
</evidence>
<dbReference type="PRINTS" id="PR00300">
    <property type="entry name" value="CLPPROTEASEA"/>
</dbReference>
<dbReference type="Gene3D" id="3.40.50.300">
    <property type="entry name" value="P-loop containing nucleotide triphosphate hydrolases"/>
    <property type="match status" value="1"/>
</dbReference>
<dbReference type="PANTHER" id="PTHR11669">
    <property type="entry name" value="REPLICATION FACTOR C / DNA POLYMERASE III GAMMA-TAU SUBUNIT"/>
    <property type="match status" value="1"/>
</dbReference>
<dbReference type="RefSeq" id="WP_342693417.1">
    <property type="nucleotide sequence ID" value="NZ_JBCGDP010000030.1"/>
</dbReference>
<evidence type="ECO:0000256" key="4">
    <source>
        <dbReference type="ARBA" id="ARBA00022833"/>
    </source>
</evidence>
<keyword evidence="8 10" id="KW-0548">Nucleotidyltransferase</keyword>
<protein>
    <recommendedName>
        <fullName evidence="8">DNA polymerase III subunit gamma/tau</fullName>
        <ecNumber evidence="8">2.7.7.7</ecNumber>
    </recommendedName>
</protein>
<dbReference type="SMART" id="SM00382">
    <property type="entry name" value="AAA"/>
    <property type="match status" value="1"/>
</dbReference>
<feature type="domain" description="AAA+ ATPase" evidence="9">
    <location>
        <begin position="38"/>
        <end position="168"/>
    </location>
</feature>
<dbReference type="CDD" id="cd00009">
    <property type="entry name" value="AAA"/>
    <property type="match status" value="1"/>
</dbReference>
<dbReference type="CDD" id="cd18137">
    <property type="entry name" value="HLD_clamp_pol_III_gamma_tau"/>
    <property type="match status" value="1"/>
</dbReference>
<comment type="caution">
    <text evidence="10">The sequence shown here is derived from an EMBL/GenBank/DDBJ whole genome shotgun (WGS) entry which is preliminary data.</text>
</comment>
<accession>A0ABU9NTE1</accession>
<sequence>MEQFIVSARKYRPQTFKDVVGQKAITNTLLNAIENNHLASALLFTGPRGVGKTTCARILARKINQPGYDDPEEDFAFNVFELDAASNNSVDDIRNLIDQVRIPPQTGQYKVYIIDEVHMLSSAAFNAFLKTLEEPPKHAIFILATTEKHKIIPTILSRCQIFDFKRITVKDAKEHLADVAESQGIQFEDDALHIIAQKADGAMRDALSIFDRVVSFCGSNLTRQAVTENLNVLDYETYINITDLVLENKIPDLLLAFNTILSKGFDAHHFVSGLASHFRDLLVAKTPSTLSLLEMGEQAQQLYGVQAQKCSADFLLKGIEIANDCDLKYKVSQNQRLLVELCLMQLASITFDGEKKKAESFIIPPTYFRKNDYSITEVVKPAIASAPETPVVTPQPTEVIPNTETTVEKPVIAAPIAPVLTSDEPKISAFSLSSIRAKKALEESSKSIVKEVVHSPTEAFTETEMLLQWTKYAQKLGSKGFKIMESLLLINDPKLDGTRITIELPNEGSKLDFESQKHGLLGHLKGHLHNHEITIDVIVNESIEIKRNLNDQDRYNRLKEINPTIDLLRSTFGLHVDA</sequence>
<dbReference type="SUPFAM" id="SSF52540">
    <property type="entry name" value="P-loop containing nucleoside triphosphate hydrolases"/>
    <property type="match status" value="1"/>
</dbReference>
<dbReference type="InterPro" id="IPR005790">
    <property type="entry name" value="DNA_polIII_delta"/>
</dbReference>
<dbReference type="Gene3D" id="1.10.8.60">
    <property type="match status" value="1"/>
</dbReference>
<organism evidence="10 11">
    <name type="scientific">Flavobacterium polysaccharolyticum</name>
    <dbReference type="NCBI Taxonomy" id="3133148"/>
    <lineage>
        <taxon>Bacteria</taxon>
        <taxon>Pseudomonadati</taxon>
        <taxon>Bacteroidota</taxon>
        <taxon>Flavobacteriia</taxon>
        <taxon>Flavobacteriales</taxon>
        <taxon>Flavobacteriaceae</taxon>
        <taxon>Flavobacterium</taxon>
    </lineage>
</organism>
<dbReference type="InterPro" id="IPR012763">
    <property type="entry name" value="DNA_pol_III_sug/sutau_N"/>
</dbReference>
<keyword evidence="8 10" id="KW-0808">Transferase</keyword>
<dbReference type="EMBL" id="JBCGDP010000030">
    <property type="protein sequence ID" value="MEM0578610.1"/>
    <property type="molecule type" value="Genomic_DNA"/>
</dbReference>
<evidence type="ECO:0000256" key="6">
    <source>
        <dbReference type="ARBA" id="ARBA00022932"/>
    </source>
</evidence>
<keyword evidence="5 8" id="KW-0067">ATP-binding</keyword>
<evidence type="ECO:0000256" key="2">
    <source>
        <dbReference type="ARBA" id="ARBA00022723"/>
    </source>
</evidence>
<dbReference type="PANTHER" id="PTHR11669:SF0">
    <property type="entry name" value="PROTEIN STICHEL-LIKE 2"/>
    <property type="match status" value="1"/>
</dbReference>
<dbReference type="GO" id="GO:0003887">
    <property type="term" value="F:DNA-directed DNA polymerase activity"/>
    <property type="evidence" value="ECO:0007669"/>
    <property type="project" value="UniProtKB-EC"/>
</dbReference>
<dbReference type="SUPFAM" id="SSF48019">
    <property type="entry name" value="post-AAA+ oligomerization domain-like"/>
    <property type="match status" value="1"/>
</dbReference>
<dbReference type="InterPro" id="IPR001270">
    <property type="entry name" value="ClpA/B"/>
</dbReference>
<dbReference type="InterPro" id="IPR008921">
    <property type="entry name" value="DNA_pol3_clamp-load_cplx_C"/>
</dbReference>
<keyword evidence="4" id="KW-0862">Zinc</keyword>
<dbReference type="NCBIfam" id="TIGR02397">
    <property type="entry name" value="dnaX_nterm"/>
    <property type="match status" value="1"/>
</dbReference>
<proteinExistence type="inferred from homology"/>
<name>A0ABU9NTE1_9FLAO</name>
<dbReference type="NCBIfam" id="TIGR01128">
    <property type="entry name" value="holA"/>
    <property type="match status" value="1"/>
</dbReference>
<dbReference type="InterPro" id="IPR003593">
    <property type="entry name" value="AAA+_ATPase"/>
</dbReference>
<comment type="catalytic activity">
    <reaction evidence="7 8">
        <text>DNA(n) + a 2'-deoxyribonucleoside 5'-triphosphate = DNA(n+1) + diphosphate</text>
        <dbReference type="Rhea" id="RHEA:22508"/>
        <dbReference type="Rhea" id="RHEA-COMP:17339"/>
        <dbReference type="Rhea" id="RHEA-COMP:17340"/>
        <dbReference type="ChEBI" id="CHEBI:33019"/>
        <dbReference type="ChEBI" id="CHEBI:61560"/>
        <dbReference type="ChEBI" id="CHEBI:173112"/>
        <dbReference type="EC" id="2.7.7.7"/>
    </reaction>
</comment>
<dbReference type="InterPro" id="IPR027417">
    <property type="entry name" value="P-loop_NTPase"/>
</dbReference>
<keyword evidence="8" id="KW-0235">DNA replication</keyword>
<dbReference type="InterPro" id="IPR045085">
    <property type="entry name" value="HLD_clamp_pol_III_gamma_tau"/>
</dbReference>
<keyword evidence="2" id="KW-0479">Metal-binding</keyword>
<dbReference type="NCBIfam" id="NF004046">
    <property type="entry name" value="PRK05563.1"/>
    <property type="match status" value="1"/>
</dbReference>
<evidence type="ECO:0000313" key="11">
    <source>
        <dbReference type="Proteomes" id="UP001468798"/>
    </source>
</evidence>
<keyword evidence="3 8" id="KW-0547">Nucleotide-binding</keyword>
<evidence type="ECO:0000259" key="9">
    <source>
        <dbReference type="SMART" id="SM00382"/>
    </source>
</evidence>
<dbReference type="Gene3D" id="1.20.272.10">
    <property type="match status" value="1"/>
</dbReference>
<comment type="function">
    <text evidence="8">DNA polymerase III is a complex, multichain enzyme responsible for most of the replicative synthesis in bacteria. This DNA polymerase also exhibits 3' to 5' exonuclease activity.</text>
</comment>
<reference evidence="10 11" key="1">
    <citation type="submission" date="2024-03" db="EMBL/GenBank/DDBJ databases">
        <title>Two novel species of the genus Flavobacterium exhibiting potentially degradation of complex polysaccharides.</title>
        <authorList>
            <person name="Lian X."/>
        </authorList>
    </citation>
    <scope>NUCLEOTIDE SEQUENCE [LARGE SCALE GENOMIC DNA]</scope>
    <source>
        <strain evidence="10 11">N6</strain>
    </source>
</reference>
<evidence type="ECO:0000256" key="8">
    <source>
        <dbReference type="RuleBase" id="RU364063"/>
    </source>
</evidence>
<comment type="subunit">
    <text evidence="8">DNA polymerase III contains a core (composed of alpha, epsilon and theta chains) that associates with a tau subunit. This core dimerizes to form the POLIII' complex. PolIII' associates with the gamma complex (composed of gamma, delta, delta', psi and chi chains) and with the beta chain to form the complete DNA polymerase III complex.</text>
</comment>
<comment type="similarity">
    <text evidence="1 8">Belongs to the DnaX/STICHEL family.</text>
</comment>
<evidence type="ECO:0000256" key="7">
    <source>
        <dbReference type="ARBA" id="ARBA00049244"/>
    </source>
</evidence>
<dbReference type="EC" id="2.7.7.7" evidence="8"/>
<keyword evidence="6 8" id="KW-0239">DNA-directed DNA polymerase</keyword>